<organism evidence="1 2">
    <name type="scientific">Irpex rosettiformis</name>
    <dbReference type="NCBI Taxonomy" id="378272"/>
    <lineage>
        <taxon>Eukaryota</taxon>
        <taxon>Fungi</taxon>
        <taxon>Dikarya</taxon>
        <taxon>Basidiomycota</taxon>
        <taxon>Agaricomycotina</taxon>
        <taxon>Agaricomycetes</taxon>
        <taxon>Polyporales</taxon>
        <taxon>Irpicaceae</taxon>
        <taxon>Irpex</taxon>
    </lineage>
</organism>
<evidence type="ECO:0000313" key="1">
    <source>
        <dbReference type="EMBL" id="KAI0089905.1"/>
    </source>
</evidence>
<dbReference type="Proteomes" id="UP001055072">
    <property type="component" value="Unassembled WGS sequence"/>
</dbReference>
<protein>
    <submittedName>
        <fullName evidence="1">Uncharacterized protein</fullName>
    </submittedName>
</protein>
<name>A0ACB8U7H1_9APHY</name>
<accession>A0ACB8U7H1</accession>
<reference evidence="1" key="1">
    <citation type="journal article" date="2021" name="Environ. Microbiol.">
        <title>Gene family expansions and transcriptome signatures uncover fungal adaptations to wood decay.</title>
        <authorList>
            <person name="Hage H."/>
            <person name="Miyauchi S."/>
            <person name="Viragh M."/>
            <person name="Drula E."/>
            <person name="Min B."/>
            <person name="Chaduli D."/>
            <person name="Navarro D."/>
            <person name="Favel A."/>
            <person name="Norest M."/>
            <person name="Lesage-Meessen L."/>
            <person name="Balint B."/>
            <person name="Merenyi Z."/>
            <person name="de Eugenio L."/>
            <person name="Morin E."/>
            <person name="Martinez A.T."/>
            <person name="Baldrian P."/>
            <person name="Stursova M."/>
            <person name="Martinez M.J."/>
            <person name="Novotny C."/>
            <person name="Magnuson J.K."/>
            <person name="Spatafora J.W."/>
            <person name="Maurice S."/>
            <person name="Pangilinan J."/>
            <person name="Andreopoulos W."/>
            <person name="LaButti K."/>
            <person name="Hundley H."/>
            <person name="Na H."/>
            <person name="Kuo A."/>
            <person name="Barry K."/>
            <person name="Lipzen A."/>
            <person name="Henrissat B."/>
            <person name="Riley R."/>
            <person name="Ahrendt S."/>
            <person name="Nagy L.G."/>
            <person name="Grigoriev I.V."/>
            <person name="Martin F."/>
            <person name="Rosso M.N."/>
        </authorList>
    </citation>
    <scope>NUCLEOTIDE SEQUENCE</scope>
    <source>
        <strain evidence="1">CBS 384.51</strain>
    </source>
</reference>
<proteinExistence type="predicted"/>
<comment type="caution">
    <text evidence="1">The sequence shown here is derived from an EMBL/GenBank/DDBJ whole genome shotgun (WGS) entry which is preliminary data.</text>
</comment>
<keyword evidence="2" id="KW-1185">Reference proteome</keyword>
<sequence>MSAFPPTTPTRPPNQNFPDGHSSPGKRVHSRTSLHSPYSARLTRPSSRRQSADEPEGPFLSVDYSHPSPSRQTIETPQCSPQRHPLPRYQKRQISQSSEDPVISAIRSTYAEETKGLIPVLTGRLEQLSLDEHMVWEDLSMEDACQQDDDSITYSAFTDHGPRTPTRYMAPLPYTPTSPWSTPTSPAFPGGGHFSSAESSPGVLTPPRPLYLLASYSSRTTPSSVGPASFPFTSLLPTPPRPVEISYASTDMAEISTHDMTDDDGKLVDIQAQSHRELVNLMADTYSRSSKKYIRKMKRSKQIRRTPHHALTKPKAETLLPKQFVARRAAIMTRVPTEANTRTREFVEGSSTYRRSQEAPSSPAFDTYRTPTPAARRRRGRVTEDLIWNGLESEKQLAENSKPKRRSTNKPYSKIQRARGKRDDEAAAVLPGSGKRSQLWSALGLSSEVKEWKQRIPEQHILLTQTKPLPQTSLSQYSPRTPVRSQPRSTASRWDVDDGYQGADEASDPRPPTIARIPPSSHTTSTPQPTKSKEEEEVEEVERFLLSLELLAPPVHL</sequence>
<evidence type="ECO:0000313" key="2">
    <source>
        <dbReference type="Proteomes" id="UP001055072"/>
    </source>
</evidence>
<dbReference type="EMBL" id="MU274909">
    <property type="protein sequence ID" value="KAI0089905.1"/>
    <property type="molecule type" value="Genomic_DNA"/>
</dbReference>
<gene>
    <name evidence="1" type="ORF">BDY19DRAFT_905621</name>
</gene>